<gene>
    <name evidence="2" type="ORF">OMP39_00350</name>
</gene>
<name>A0ABY6MSX0_9BURK</name>
<proteinExistence type="predicted"/>
<protein>
    <submittedName>
        <fullName evidence="2">Uncharacterized protein</fullName>
    </submittedName>
</protein>
<dbReference type="RefSeq" id="WP_264892841.1">
    <property type="nucleotide sequence ID" value="NZ_CP110257.1"/>
</dbReference>
<feature type="region of interest" description="Disordered" evidence="1">
    <location>
        <begin position="1"/>
        <end position="58"/>
    </location>
</feature>
<reference evidence="2" key="1">
    <citation type="submission" date="2022-10" db="EMBL/GenBank/DDBJ databases">
        <title>Complete genome sequence of Schlegelella aquatica LMG 23380.</title>
        <authorList>
            <person name="Musilova J."/>
            <person name="Kourilova X."/>
            <person name="Bezdicek M."/>
            <person name="Hermankova K."/>
            <person name="Obruca S."/>
            <person name="Sedlar K."/>
        </authorList>
    </citation>
    <scope>NUCLEOTIDE SEQUENCE</scope>
    <source>
        <strain evidence="2">LMG 23380</strain>
    </source>
</reference>
<sequence>MKTAASVTATPVLARPASPREPQRSPGATQPAATGLRQYQVLQSRSEPGQRTLALRMR</sequence>
<evidence type="ECO:0000313" key="3">
    <source>
        <dbReference type="Proteomes" id="UP001163266"/>
    </source>
</evidence>
<accession>A0ABY6MSX0</accession>
<keyword evidence="3" id="KW-1185">Reference proteome</keyword>
<feature type="compositionally biased region" description="Polar residues" evidence="1">
    <location>
        <begin position="40"/>
        <end position="49"/>
    </location>
</feature>
<evidence type="ECO:0000313" key="2">
    <source>
        <dbReference type="EMBL" id="UZD55083.1"/>
    </source>
</evidence>
<evidence type="ECO:0000256" key="1">
    <source>
        <dbReference type="SAM" id="MobiDB-lite"/>
    </source>
</evidence>
<dbReference type="Proteomes" id="UP001163266">
    <property type="component" value="Chromosome"/>
</dbReference>
<dbReference type="EMBL" id="CP110257">
    <property type="protein sequence ID" value="UZD55083.1"/>
    <property type="molecule type" value="Genomic_DNA"/>
</dbReference>
<organism evidence="2 3">
    <name type="scientific">Caldimonas aquatica</name>
    <dbReference type="NCBI Taxonomy" id="376175"/>
    <lineage>
        <taxon>Bacteria</taxon>
        <taxon>Pseudomonadati</taxon>
        <taxon>Pseudomonadota</taxon>
        <taxon>Betaproteobacteria</taxon>
        <taxon>Burkholderiales</taxon>
        <taxon>Sphaerotilaceae</taxon>
        <taxon>Caldimonas</taxon>
    </lineage>
</organism>